<keyword evidence="4 7" id="KW-0378">Hydrolase</keyword>
<dbReference type="OrthoDB" id="534666at2759"/>
<dbReference type="FunFam" id="3.40.390.10:FF:000074">
    <property type="entry name" value="Metalloprotease"/>
    <property type="match status" value="1"/>
</dbReference>
<dbReference type="GO" id="GO:0005758">
    <property type="term" value="C:mitochondrial intermembrane space"/>
    <property type="evidence" value="ECO:0007669"/>
    <property type="project" value="TreeGrafter"/>
</dbReference>
<dbReference type="PANTHER" id="PTHR11804">
    <property type="entry name" value="PROTEASE M3 THIMET OLIGOPEPTIDASE-RELATED"/>
    <property type="match status" value="1"/>
</dbReference>
<dbReference type="Gene3D" id="1.10.1370.10">
    <property type="entry name" value="Neurolysin, domain 3"/>
    <property type="match status" value="1"/>
</dbReference>
<name>A0A319DNU9_9EURO</name>
<dbReference type="PANTHER" id="PTHR11804:SF84">
    <property type="entry name" value="SACCHAROLYSIN"/>
    <property type="match status" value="1"/>
</dbReference>
<accession>A0A319DNU9</accession>
<reference evidence="9 10" key="1">
    <citation type="submission" date="2018-02" db="EMBL/GenBank/DDBJ databases">
        <title>The genomes of Aspergillus section Nigri reveals drivers in fungal speciation.</title>
        <authorList>
            <consortium name="DOE Joint Genome Institute"/>
            <person name="Vesth T.C."/>
            <person name="Nybo J."/>
            <person name="Theobald S."/>
            <person name="Brandl J."/>
            <person name="Frisvad J.C."/>
            <person name="Nielsen K.F."/>
            <person name="Lyhne E.K."/>
            <person name="Kogle M.E."/>
            <person name="Kuo A."/>
            <person name="Riley R."/>
            <person name="Clum A."/>
            <person name="Nolan M."/>
            <person name="Lipzen A."/>
            <person name="Salamov A."/>
            <person name="Henrissat B."/>
            <person name="Wiebenga A."/>
            <person name="De vries R.P."/>
            <person name="Grigoriev I.V."/>
            <person name="Mortensen U.H."/>
            <person name="Andersen M.R."/>
            <person name="Baker S.E."/>
        </authorList>
    </citation>
    <scope>NUCLEOTIDE SEQUENCE [LARGE SCALE GENOMIC DNA]</scope>
    <source>
        <strain evidence="9 10">CBS 707.79</strain>
    </source>
</reference>
<keyword evidence="6 7" id="KW-0482">Metalloprotease</keyword>
<dbReference type="Pfam" id="PF01432">
    <property type="entry name" value="Peptidase_M3"/>
    <property type="match status" value="1"/>
</dbReference>
<proteinExistence type="inferred from homology"/>
<dbReference type="InterPro" id="IPR024079">
    <property type="entry name" value="MetalloPept_cat_dom_sf"/>
</dbReference>
<comment type="similarity">
    <text evidence="1 7">Belongs to the peptidase M3 family.</text>
</comment>
<dbReference type="InterPro" id="IPR001567">
    <property type="entry name" value="Pept_M3A_M3B_dom"/>
</dbReference>
<dbReference type="VEuPathDB" id="FungiDB:BO71DRAFT_314493"/>
<evidence type="ECO:0000256" key="1">
    <source>
        <dbReference type="ARBA" id="ARBA00006040"/>
    </source>
</evidence>
<dbReference type="Gene3D" id="3.40.390.10">
    <property type="entry name" value="Collagenase (Catalytic Domain)"/>
    <property type="match status" value="1"/>
</dbReference>
<dbReference type="InterPro" id="IPR024077">
    <property type="entry name" value="Neurolysin/TOP_dom2"/>
</dbReference>
<comment type="cofactor">
    <cofactor evidence="7">
        <name>Zn(2+)</name>
        <dbReference type="ChEBI" id="CHEBI:29105"/>
    </cofactor>
    <text evidence="7">Binds 1 zinc ion.</text>
</comment>
<dbReference type="InterPro" id="IPR024080">
    <property type="entry name" value="Neurolysin/TOP_N"/>
</dbReference>
<evidence type="ECO:0000256" key="3">
    <source>
        <dbReference type="ARBA" id="ARBA00022723"/>
    </source>
</evidence>
<dbReference type="InterPro" id="IPR045090">
    <property type="entry name" value="Pept_M3A_M3B"/>
</dbReference>
<dbReference type="EMBL" id="KZ825804">
    <property type="protein sequence ID" value="PYH99211.1"/>
    <property type="molecule type" value="Genomic_DNA"/>
</dbReference>
<evidence type="ECO:0000256" key="5">
    <source>
        <dbReference type="ARBA" id="ARBA00022833"/>
    </source>
</evidence>
<dbReference type="STRING" id="1448320.A0A319DNU9"/>
<dbReference type="SUPFAM" id="SSF55486">
    <property type="entry name" value="Metalloproteases ('zincins'), catalytic domain"/>
    <property type="match status" value="1"/>
</dbReference>
<evidence type="ECO:0000256" key="6">
    <source>
        <dbReference type="ARBA" id="ARBA00023049"/>
    </source>
</evidence>
<dbReference type="GO" id="GO:0006518">
    <property type="term" value="P:peptide metabolic process"/>
    <property type="evidence" value="ECO:0007669"/>
    <property type="project" value="TreeGrafter"/>
</dbReference>
<keyword evidence="10" id="KW-1185">Reference proteome</keyword>
<keyword evidence="5 7" id="KW-0862">Zinc</keyword>
<evidence type="ECO:0000313" key="9">
    <source>
        <dbReference type="EMBL" id="PYH99211.1"/>
    </source>
</evidence>
<dbReference type="AlphaFoldDB" id="A0A319DNU9"/>
<organism evidence="9 10">
    <name type="scientific">Aspergillus ellipticus CBS 707.79</name>
    <dbReference type="NCBI Taxonomy" id="1448320"/>
    <lineage>
        <taxon>Eukaryota</taxon>
        <taxon>Fungi</taxon>
        <taxon>Dikarya</taxon>
        <taxon>Ascomycota</taxon>
        <taxon>Pezizomycotina</taxon>
        <taxon>Eurotiomycetes</taxon>
        <taxon>Eurotiomycetidae</taxon>
        <taxon>Eurotiales</taxon>
        <taxon>Aspergillaceae</taxon>
        <taxon>Aspergillus</taxon>
        <taxon>Aspergillus subgen. Circumdati</taxon>
    </lineage>
</organism>
<keyword evidence="2 7" id="KW-0645">Protease</keyword>
<evidence type="ECO:0000259" key="8">
    <source>
        <dbReference type="Pfam" id="PF01432"/>
    </source>
</evidence>
<dbReference type="GO" id="GO:0006508">
    <property type="term" value="P:proteolysis"/>
    <property type="evidence" value="ECO:0007669"/>
    <property type="project" value="UniProtKB-KW"/>
</dbReference>
<dbReference type="CDD" id="cd06455">
    <property type="entry name" value="M3A_TOP"/>
    <property type="match status" value="1"/>
</dbReference>
<feature type="domain" description="Peptidase M3A/M3B catalytic" evidence="8">
    <location>
        <begin position="221"/>
        <end position="689"/>
    </location>
</feature>
<evidence type="ECO:0000256" key="4">
    <source>
        <dbReference type="ARBA" id="ARBA00022801"/>
    </source>
</evidence>
<dbReference type="Gene3D" id="1.20.1050.40">
    <property type="entry name" value="Endopeptidase. Chain P, domain 1"/>
    <property type="match status" value="1"/>
</dbReference>
<keyword evidence="3 7" id="KW-0479">Metal-binding</keyword>
<protein>
    <submittedName>
        <fullName evidence="9">Thimet oligopeptidase</fullName>
    </submittedName>
</protein>
<gene>
    <name evidence="9" type="ORF">BO71DRAFT_314493</name>
</gene>
<dbReference type="GO" id="GO:0004222">
    <property type="term" value="F:metalloendopeptidase activity"/>
    <property type="evidence" value="ECO:0007669"/>
    <property type="project" value="InterPro"/>
</dbReference>
<dbReference type="GO" id="GO:0046872">
    <property type="term" value="F:metal ion binding"/>
    <property type="evidence" value="ECO:0007669"/>
    <property type="project" value="UniProtKB-UniRule"/>
</dbReference>
<evidence type="ECO:0000256" key="2">
    <source>
        <dbReference type="ARBA" id="ARBA00022670"/>
    </source>
</evidence>
<dbReference type="Proteomes" id="UP000247810">
    <property type="component" value="Unassembled WGS sequence"/>
</dbReference>
<evidence type="ECO:0000313" key="10">
    <source>
        <dbReference type="Proteomes" id="UP000247810"/>
    </source>
</evidence>
<evidence type="ECO:0000256" key="7">
    <source>
        <dbReference type="RuleBase" id="RU003435"/>
    </source>
</evidence>
<sequence>MCEPITPVPQPPSFDILAEDLEEQAKDLVHHTEQAIARLVSSCTDIASADFETIILPLARIDNEVKARVQYLALFQAISPCPNIRKASSYAVNLVDQAYLNIFQNQSLFKLVNYVRENDVCVHVKSEEDVRLLDKFHWMFLENGMNLAGPSRDRFIWISRRLVELRVQFMETLGSDQGCLWKSEQQLAGVPLHRLSAGAGEDGQEGLYRIPLTRPIINLILAECQIPDTRREVYLRSSTRYKVNVDIFREIILLRDEAARLLGFRSFAAQKLTQQMLGSPDRVSEFLTHLQDALQPLAEKEIAELQGLANANDPIHLWDFDFYHTRMLQEQKHVDHEYISQWFPAKVTVQRMLELYGELFSLRFEKLEVSASSHIWHPDVDVVSVWDKQGSALVGYLYTDIFSRAGKYNHAANFNIYPSFLDADGQRPPIVTALVCNVSQAEPALLRHAEVVTIFHELGHGIHDLVGKSKYAMFHGHRTVADFTEAPSQLLEYWCWIPECLRRLSCHFSYVSPEYYSHWLSSEKQKDIIQPPMEIPLSLAQNLGATRQLNQGILTLRQVAFSMFDMRIHNPETHQDVEKMHISEVYGSLLESMTGLSGPGNGYNWGNGHATTSHFVWGQEASYYSYLYTRTLAADIWLSCFKESPLSQQAAMKYRRQILEHGGSKDEHKAVKDFLGRAPTSDAYLQDLGCKVLTTSI</sequence>